<reference evidence="2" key="1">
    <citation type="submission" date="2021-01" db="EMBL/GenBank/DDBJ databases">
        <authorList>
            <person name="Corre E."/>
            <person name="Pelletier E."/>
            <person name="Niang G."/>
            <person name="Scheremetjew M."/>
            <person name="Finn R."/>
            <person name="Kale V."/>
            <person name="Holt S."/>
            <person name="Cochrane G."/>
            <person name="Meng A."/>
            <person name="Brown T."/>
            <person name="Cohen L."/>
        </authorList>
    </citation>
    <scope>NUCLEOTIDE SEQUENCE</scope>
    <source>
        <strain evidence="2">SAG 63-3</strain>
    </source>
</reference>
<feature type="transmembrane region" description="Helical" evidence="1">
    <location>
        <begin position="48"/>
        <end position="67"/>
    </location>
</feature>
<dbReference type="AlphaFoldDB" id="A0A7S0UVR7"/>
<keyword evidence="1" id="KW-0472">Membrane</keyword>
<feature type="transmembrane region" description="Helical" evidence="1">
    <location>
        <begin position="216"/>
        <end position="233"/>
    </location>
</feature>
<accession>A0A7S0UVR7</accession>
<organism evidence="2">
    <name type="scientific">Polytomella parva</name>
    <dbReference type="NCBI Taxonomy" id="51329"/>
    <lineage>
        <taxon>Eukaryota</taxon>
        <taxon>Viridiplantae</taxon>
        <taxon>Chlorophyta</taxon>
        <taxon>core chlorophytes</taxon>
        <taxon>Chlorophyceae</taxon>
        <taxon>CS clade</taxon>
        <taxon>Chlamydomonadales</taxon>
        <taxon>Chlamydomonadaceae</taxon>
        <taxon>Polytomella</taxon>
    </lineage>
</organism>
<feature type="transmembrane region" description="Helical" evidence="1">
    <location>
        <begin position="316"/>
        <end position="335"/>
    </location>
</feature>
<feature type="transmembrane region" description="Helical" evidence="1">
    <location>
        <begin position="139"/>
        <end position="166"/>
    </location>
</feature>
<feature type="transmembrane region" description="Helical" evidence="1">
    <location>
        <begin position="178"/>
        <end position="196"/>
    </location>
</feature>
<dbReference type="PANTHER" id="PTHR18640">
    <property type="entry name" value="SOLUTE CARRIER FAMILY 10 MEMBER 7"/>
    <property type="match status" value="1"/>
</dbReference>
<keyword evidence="1" id="KW-0812">Transmembrane</keyword>
<feature type="transmembrane region" description="Helical" evidence="1">
    <location>
        <begin position="112"/>
        <end position="132"/>
    </location>
</feature>
<dbReference type="InterPro" id="IPR038770">
    <property type="entry name" value="Na+/solute_symporter_sf"/>
</dbReference>
<proteinExistence type="predicted"/>
<dbReference type="GO" id="GO:0009941">
    <property type="term" value="C:chloroplast envelope"/>
    <property type="evidence" value="ECO:0007669"/>
    <property type="project" value="TreeGrafter"/>
</dbReference>
<sequence>MVEVQGGKLKKFLVKNFLTLGFIFSVIFGLACPAPGHHLYDWKSKQGWKIMTTINLCIIFFIFGLTLETKELVDALKGYKTLILGIISTLVITALTGFIFVNMDFSPKEFGYGLAIFACSPTSLSAGVTCIIQGYGNAALGLMITVLTNILAIFITPLFVTLILSSKIKNIQVDSMDLLLKLGVSICIPIVAGKVARDRVPKVLDFAKKYKTPLYLFNNFQIICIVWMTLSHSQHELLEQRFYDILFAIMGAIGQHFFFLAINVIIAYALPFVGFRIPDAERKAFIISASQKSLPTAAVIISYMPSGDEGLGDLGLVAIPCIVFYIMQLFIDSFIAQGWASKYEKGQALTAKYADQLAALADEHPNAPSLVAGTAADKASLEVGGTQAIVAFDSALSSSAAMHNSEKDSLLGGSSLHSDAISPVPPMPLANPLPPIPANLGFSSSSSSASAGGSIQLPPLAAGASFGVPITNNKI</sequence>
<gene>
    <name evidence="2" type="ORF">PPAR00522_LOCUS7054</name>
</gene>
<feature type="transmembrane region" description="Helical" evidence="1">
    <location>
        <begin position="79"/>
        <end position="100"/>
    </location>
</feature>
<dbReference type="PANTHER" id="PTHR18640:SF14">
    <property type="entry name" value="SODIUM BILE ACID SYMPORTER FAMILY"/>
    <property type="match status" value="1"/>
</dbReference>
<protein>
    <submittedName>
        <fullName evidence="2">Uncharacterized protein</fullName>
    </submittedName>
</protein>
<dbReference type="Pfam" id="PF13593">
    <property type="entry name" value="SBF_like"/>
    <property type="match status" value="1"/>
</dbReference>
<feature type="transmembrane region" description="Helical" evidence="1">
    <location>
        <begin position="284"/>
        <end position="304"/>
    </location>
</feature>
<evidence type="ECO:0000256" key="1">
    <source>
        <dbReference type="SAM" id="Phobius"/>
    </source>
</evidence>
<feature type="transmembrane region" description="Helical" evidence="1">
    <location>
        <begin position="245"/>
        <end position="272"/>
    </location>
</feature>
<feature type="transmembrane region" description="Helical" evidence="1">
    <location>
        <begin position="12"/>
        <end position="36"/>
    </location>
</feature>
<keyword evidence="1" id="KW-1133">Transmembrane helix</keyword>
<evidence type="ECO:0000313" key="2">
    <source>
        <dbReference type="EMBL" id="CAD8770652.1"/>
    </source>
</evidence>
<dbReference type="Gene3D" id="1.20.1530.20">
    <property type="match status" value="1"/>
</dbReference>
<name>A0A7S0UVR7_9CHLO</name>
<dbReference type="InterPro" id="IPR016833">
    <property type="entry name" value="Put_Na-Bile_cotransptr"/>
</dbReference>
<dbReference type="EMBL" id="HBFM01011140">
    <property type="protein sequence ID" value="CAD8770652.1"/>
    <property type="molecule type" value="Transcribed_RNA"/>
</dbReference>